<gene>
    <name evidence="2" type="ORF">AMS66_12650</name>
</gene>
<name>A0A0M9BQ56_9BACL</name>
<dbReference type="RefSeq" id="WP_053781149.1">
    <property type="nucleotide sequence ID" value="NZ_LITU01000056.1"/>
</dbReference>
<keyword evidence="1" id="KW-0472">Membrane</keyword>
<dbReference type="Proteomes" id="UP000037688">
    <property type="component" value="Unassembled WGS sequence"/>
</dbReference>
<feature type="transmembrane region" description="Helical" evidence="1">
    <location>
        <begin position="133"/>
        <end position="156"/>
    </location>
</feature>
<dbReference type="OrthoDB" id="2579055at2"/>
<evidence type="ECO:0000313" key="3">
    <source>
        <dbReference type="Proteomes" id="UP000037688"/>
    </source>
</evidence>
<dbReference type="EMBL" id="LITU01000056">
    <property type="protein sequence ID" value="KOY16056.1"/>
    <property type="molecule type" value="Genomic_DNA"/>
</dbReference>
<organism evidence="2 3">
    <name type="scientific">Paenibacillus xylanivorans</name>
    <dbReference type="NCBI Taxonomy" id="1705561"/>
    <lineage>
        <taxon>Bacteria</taxon>
        <taxon>Bacillati</taxon>
        <taxon>Bacillota</taxon>
        <taxon>Bacilli</taxon>
        <taxon>Bacillales</taxon>
        <taxon>Paenibacillaceae</taxon>
        <taxon>Paenibacillus</taxon>
    </lineage>
</organism>
<feature type="transmembrane region" description="Helical" evidence="1">
    <location>
        <begin position="97"/>
        <end position="121"/>
    </location>
</feature>
<dbReference type="AlphaFoldDB" id="A0A0M9BQ56"/>
<evidence type="ECO:0000256" key="1">
    <source>
        <dbReference type="SAM" id="Phobius"/>
    </source>
</evidence>
<proteinExistence type="predicted"/>
<dbReference type="PATRIC" id="fig|1705561.3.peg.2431"/>
<keyword evidence="3" id="KW-1185">Reference proteome</keyword>
<keyword evidence="1" id="KW-0812">Transmembrane</keyword>
<sequence>MYAALHSEQTKFFSFGWCILGLFGAIVVPLFYLLTLNVPKTGGEKEILSLCLQALYLGHPGVIVASAAYFGQEYSNSALRTTLLTQPSRLKIACVKFLNNALIIVITGIVAIVVCLLVLLIQHDMKWFSAYELIITKSLPMSILSWIQIALITAALSVITKSLIVPLAIMLPLMLGLSHMFFSISQSAKFLPTLATMNFFSIPESTVFLEKWSGLGVQFIWALLLVISSIFIFSHRNVR</sequence>
<feature type="transmembrane region" description="Helical" evidence="1">
    <location>
        <begin position="163"/>
        <end position="184"/>
    </location>
</feature>
<comment type="caution">
    <text evidence="2">The sequence shown here is derived from an EMBL/GenBank/DDBJ whole genome shotgun (WGS) entry which is preliminary data.</text>
</comment>
<evidence type="ECO:0000313" key="2">
    <source>
        <dbReference type="EMBL" id="KOY16056.1"/>
    </source>
</evidence>
<protein>
    <submittedName>
        <fullName evidence="2">ABC transporter permease</fullName>
    </submittedName>
</protein>
<keyword evidence="1" id="KW-1133">Transmembrane helix</keyword>
<feature type="transmembrane region" description="Helical" evidence="1">
    <location>
        <begin position="47"/>
        <end position="70"/>
    </location>
</feature>
<feature type="transmembrane region" description="Helical" evidence="1">
    <location>
        <begin position="12"/>
        <end position="35"/>
    </location>
</feature>
<accession>A0A0M9BQ56</accession>
<reference evidence="2 3" key="1">
    <citation type="submission" date="2015-08" db="EMBL/GenBank/DDBJ databases">
        <title>Draft genome sequence of cellulolytic and xylanolytic Paenibacillus sp. A59, isolated from a decaying forest soil from Patagonia, Argentina.</title>
        <authorList>
            <person name="Ghio S."/>
            <person name="Caceres A.M."/>
            <person name="Talia P."/>
            <person name="Grasso D."/>
            <person name="Campos E."/>
        </authorList>
    </citation>
    <scope>NUCLEOTIDE SEQUENCE [LARGE SCALE GENOMIC DNA]</scope>
    <source>
        <strain evidence="2 3">A59</strain>
    </source>
</reference>
<feature type="transmembrane region" description="Helical" evidence="1">
    <location>
        <begin position="215"/>
        <end position="233"/>
    </location>
</feature>